<dbReference type="InterPro" id="IPR028994">
    <property type="entry name" value="Integrin_alpha_N"/>
</dbReference>
<feature type="repeat" description="FG-GAP" evidence="4">
    <location>
        <begin position="42"/>
        <end position="107"/>
    </location>
</feature>
<dbReference type="PANTHER" id="PTHR23220">
    <property type="entry name" value="INTEGRIN ALPHA"/>
    <property type="match status" value="1"/>
</dbReference>
<keyword evidence="3" id="KW-0325">Glycoprotein</keyword>
<keyword evidence="5" id="KW-0130">Cell adhesion</keyword>
<dbReference type="SMART" id="SM00191">
    <property type="entry name" value="Int_alpha"/>
    <property type="match status" value="1"/>
</dbReference>
<dbReference type="Proteomes" id="UP001434883">
    <property type="component" value="Unassembled WGS sequence"/>
</dbReference>
<keyword evidence="1" id="KW-0732">Signal</keyword>
<evidence type="ECO:0000256" key="3">
    <source>
        <dbReference type="ARBA" id="ARBA00023180"/>
    </source>
</evidence>
<keyword evidence="5 6" id="KW-0401">Integrin</keyword>
<keyword evidence="2" id="KW-0677">Repeat</keyword>
<evidence type="ECO:0000256" key="2">
    <source>
        <dbReference type="ARBA" id="ARBA00022737"/>
    </source>
</evidence>
<keyword evidence="7" id="KW-1185">Reference proteome</keyword>
<dbReference type="PROSITE" id="PS51470">
    <property type="entry name" value="FG_GAP"/>
    <property type="match status" value="1"/>
</dbReference>
<dbReference type="Pfam" id="PF01839">
    <property type="entry name" value="FG-GAP"/>
    <property type="match status" value="1"/>
</dbReference>
<name>A0ABV0RKA0_9TELE</name>
<dbReference type="EMBL" id="JAHRIN010046273">
    <property type="protein sequence ID" value="MEQ2207862.1"/>
    <property type="molecule type" value="Genomic_DNA"/>
</dbReference>
<comment type="subcellular location">
    <subcellularLocation>
        <location evidence="5">Membrane</location>
        <topology evidence="5">Single-pass type I membrane protein</topology>
    </subcellularLocation>
</comment>
<gene>
    <name evidence="6" type="primary">ITGA8_1</name>
    <name evidence="6" type="ORF">XENOCAPTIV_019930</name>
</gene>
<evidence type="ECO:0000313" key="7">
    <source>
        <dbReference type="Proteomes" id="UP001434883"/>
    </source>
</evidence>
<proteinExistence type="inferred from homology"/>
<accession>A0ABV0RKA0</accession>
<protein>
    <submittedName>
        <fullName evidence="6">Integrin subunit alpha 8</fullName>
    </submittedName>
</protein>
<evidence type="ECO:0000256" key="4">
    <source>
        <dbReference type="PROSITE-ProRule" id="PRU00803"/>
    </source>
</evidence>
<comment type="similarity">
    <text evidence="5">Belongs to the integrin alpha chain family.</text>
</comment>
<dbReference type="PRINTS" id="PR01185">
    <property type="entry name" value="INTEGRINA"/>
</dbReference>
<evidence type="ECO:0000256" key="1">
    <source>
        <dbReference type="ARBA" id="ARBA00022729"/>
    </source>
</evidence>
<dbReference type="Gene3D" id="2.130.10.130">
    <property type="entry name" value="Integrin alpha, N-terminal"/>
    <property type="match status" value="1"/>
</dbReference>
<reference evidence="6 7" key="1">
    <citation type="submission" date="2021-06" db="EMBL/GenBank/DDBJ databases">
        <authorList>
            <person name="Palmer J.M."/>
        </authorList>
    </citation>
    <scope>NUCLEOTIDE SEQUENCE [LARGE SCALE GENOMIC DNA]</scope>
    <source>
        <strain evidence="6 7">XC_2019</strain>
        <tissue evidence="6">Muscle</tissue>
    </source>
</reference>
<dbReference type="GO" id="GO:0007229">
    <property type="term" value="P:integrin-mediated signaling pathway"/>
    <property type="evidence" value="ECO:0007669"/>
    <property type="project" value="UniProtKB-KW"/>
</dbReference>
<dbReference type="SUPFAM" id="SSF69318">
    <property type="entry name" value="Integrin alpha N-terminal domain"/>
    <property type="match status" value="1"/>
</dbReference>
<sequence length="156" mass="17624">MSVNRFHTYLNIFFNFPELIAGVPRGAQNFGYVAMINSTNLTFIQNFTGEQMASYFGYSVAVTDLNGDDMDDILVGAPLYMEREMESKPREVGRVYLYLQLAPLTFSEPIVLRGTYTFGRFGTAIAPLEDVNQDGYNGHICCVCQGYFYLTRCGLR</sequence>
<dbReference type="InterPro" id="IPR013519">
    <property type="entry name" value="Int_alpha_beta-p"/>
</dbReference>
<evidence type="ECO:0000313" key="6">
    <source>
        <dbReference type="EMBL" id="MEQ2207862.1"/>
    </source>
</evidence>
<comment type="caution">
    <text evidence="6">The sequence shown here is derived from an EMBL/GenBank/DDBJ whole genome shotgun (WGS) entry which is preliminary data.</text>
</comment>
<keyword evidence="5" id="KW-0675">Receptor</keyword>
<evidence type="ECO:0000256" key="5">
    <source>
        <dbReference type="RuleBase" id="RU003762"/>
    </source>
</evidence>
<dbReference type="PANTHER" id="PTHR23220:SF5">
    <property type="entry name" value="INTEGRIN ALPHA-8"/>
    <property type="match status" value="1"/>
</dbReference>
<dbReference type="InterPro" id="IPR000413">
    <property type="entry name" value="Integrin_alpha"/>
</dbReference>
<dbReference type="InterPro" id="IPR013517">
    <property type="entry name" value="FG-GAP"/>
</dbReference>
<organism evidence="6 7">
    <name type="scientific">Xenoophorus captivus</name>
    <dbReference type="NCBI Taxonomy" id="1517983"/>
    <lineage>
        <taxon>Eukaryota</taxon>
        <taxon>Metazoa</taxon>
        <taxon>Chordata</taxon>
        <taxon>Craniata</taxon>
        <taxon>Vertebrata</taxon>
        <taxon>Euteleostomi</taxon>
        <taxon>Actinopterygii</taxon>
        <taxon>Neopterygii</taxon>
        <taxon>Teleostei</taxon>
        <taxon>Neoteleostei</taxon>
        <taxon>Acanthomorphata</taxon>
        <taxon>Ovalentaria</taxon>
        <taxon>Atherinomorphae</taxon>
        <taxon>Cyprinodontiformes</taxon>
        <taxon>Goodeidae</taxon>
        <taxon>Xenoophorus</taxon>
    </lineage>
</organism>